<feature type="region of interest" description="Disordered" evidence="1">
    <location>
        <begin position="238"/>
        <end position="332"/>
    </location>
</feature>
<accession>A0ABR3Z132</accession>
<feature type="compositionally biased region" description="Low complexity" evidence="1">
    <location>
        <begin position="519"/>
        <end position="532"/>
    </location>
</feature>
<evidence type="ECO:0000313" key="2">
    <source>
        <dbReference type="EMBL" id="KAL1894243.1"/>
    </source>
</evidence>
<evidence type="ECO:0000313" key="3">
    <source>
        <dbReference type="Proteomes" id="UP001583186"/>
    </source>
</evidence>
<dbReference type="PANTHER" id="PTHR28283:SF1">
    <property type="entry name" value="3',5'-CYCLIC-NUCLEOTIDE PHOSPHODIESTERASE 1"/>
    <property type="match status" value="1"/>
</dbReference>
<reference evidence="2 3" key="1">
    <citation type="journal article" date="2024" name="IMA Fungus">
        <title>IMA Genome - F19 : A genome assembly and annotation guide to empower mycologists, including annotated draft genome sequences of Ceratocystis pirilliformis, Diaporthe australafricana, Fusarium ophioides, Paecilomyces lecythidis, and Sporothrix stenoceras.</title>
        <authorList>
            <person name="Aylward J."/>
            <person name="Wilson A.M."/>
            <person name="Visagie C.M."/>
            <person name="Spraker J."/>
            <person name="Barnes I."/>
            <person name="Buitendag C."/>
            <person name="Ceriani C."/>
            <person name="Del Mar Angel L."/>
            <person name="du Plessis D."/>
            <person name="Fuchs T."/>
            <person name="Gasser K."/>
            <person name="Kramer D."/>
            <person name="Li W."/>
            <person name="Munsamy K."/>
            <person name="Piso A."/>
            <person name="Price J.L."/>
            <person name="Sonnekus B."/>
            <person name="Thomas C."/>
            <person name="van der Nest A."/>
            <person name="van Dijk A."/>
            <person name="van Heerden A."/>
            <person name="van Vuuren N."/>
            <person name="Yilmaz N."/>
            <person name="Duong T.A."/>
            <person name="van der Merwe N.A."/>
            <person name="Wingfield M.J."/>
            <person name="Wingfield B.D."/>
        </authorList>
    </citation>
    <scope>NUCLEOTIDE SEQUENCE [LARGE SCALE GENOMIC DNA]</scope>
    <source>
        <strain evidence="2 3">CMW 5346</strain>
    </source>
</reference>
<dbReference type="EMBL" id="JAWCUI010000034">
    <property type="protein sequence ID" value="KAL1894243.1"/>
    <property type="molecule type" value="Genomic_DNA"/>
</dbReference>
<feature type="region of interest" description="Disordered" evidence="1">
    <location>
        <begin position="470"/>
        <end position="532"/>
    </location>
</feature>
<dbReference type="PRINTS" id="PR00388">
    <property type="entry name" value="PDIESTERASE2"/>
</dbReference>
<protein>
    <submittedName>
        <fullName evidence="2">3',5'-cyclic-nucleotide phosphodiesterase pde1</fullName>
        <ecNumber evidence="2">3.1.4.17</ecNumber>
    </submittedName>
</protein>
<dbReference type="CDD" id="cd07735">
    <property type="entry name" value="class_II_PDE_MBL-fold"/>
    <property type="match status" value="1"/>
</dbReference>
<proteinExistence type="predicted"/>
<comment type="caution">
    <text evidence="2">The sequence shown here is derived from an EMBL/GenBank/DDBJ whole genome shotgun (WGS) entry which is preliminary data.</text>
</comment>
<sequence>MSGSGGADTSAGASSSPALQVIVLGSGGGPVESNTTAFLVRSTAEGWRRGSIVALDAGVMMSSITRIFEKTLPEGLRAALTGSPSEEGGDTPEPSALSLPYTLTSGPFAGLEVPYASASANASFVQSALVDTYLITHPHLDHISGFVINTAGLPGTRPKRLAGLPSTISAFKTHIFNNVIWPNLSDENNGAGLVTFMRLVEGGSPALGDGEGRGYVEISDGLAVKIWGVSHGHCIERHSHRGSGTNTRFGSMDASSAPLNAGIMSPRLSAHQPPSSSPLVPQTLHHHQQLNHPPPLQQQQQQTPQQQQQAAAPGPSQQPSQQPPQSQQATPLLGPQRRDSLALLSGGGSVAAQARRASLGMLLPQASQGESICVYDSSAYFIRDVKTGREVLMFGDVEPDSISLSPRNGLIWQEAAPKIAAGNLAAIFVECSYDDSQPLDRLYGHLTPRFVAEEMANLAAEVAHARIVYQQQQEQQKQQQRERDRDGRKRKRYGGDDDRMSISNTSRTASHSRRKTEALETQTTTTAGEGSTAEAAAVEAIVTELAAAAEPVLEAPILPEDPVSPRTVKPVRMAIATSAEVAEVVVPPPVPLEESSSADILQPEVHHPATPATHLSLTEPDPSQPSLDDEVLQAPSTAPTSIPDVSASVMGTGEVTEQPQPLPLRGLKVVIIHIKEKLRDGPPAGEIILEQLREHEERNPLGCEYIISYAGQSLFF</sequence>
<dbReference type="InterPro" id="IPR036866">
    <property type="entry name" value="RibonucZ/Hydroxyglut_hydro"/>
</dbReference>
<dbReference type="EC" id="3.1.4.17" evidence="2"/>
<dbReference type="SUPFAM" id="SSF56281">
    <property type="entry name" value="Metallo-hydrolase/oxidoreductase"/>
    <property type="match status" value="1"/>
</dbReference>
<feature type="region of interest" description="Disordered" evidence="1">
    <location>
        <begin position="611"/>
        <end position="647"/>
    </location>
</feature>
<dbReference type="GO" id="GO:0004114">
    <property type="term" value="F:3',5'-cyclic-nucleotide phosphodiesterase activity"/>
    <property type="evidence" value="ECO:0007669"/>
    <property type="project" value="UniProtKB-EC"/>
</dbReference>
<organism evidence="2 3">
    <name type="scientific">Sporothrix stenoceras</name>
    <dbReference type="NCBI Taxonomy" id="5173"/>
    <lineage>
        <taxon>Eukaryota</taxon>
        <taxon>Fungi</taxon>
        <taxon>Dikarya</taxon>
        <taxon>Ascomycota</taxon>
        <taxon>Pezizomycotina</taxon>
        <taxon>Sordariomycetes</taxon>
        <taxon>Sordariomycetidae</taxon>
        <taxon>Ophiostomatales</taxon>
        <taxon>Ophiostomataceae</taxon>
        <taxon>Sporothrix</taxon>
    </lineage>
</organism>
<feature type="compositionally biased region" description="Low complexity" evidence="1">
    <location>
        <begin position="297"/>
        <end position="332"/>
    </location>
</feature>
<gene>
    <name evidence="2" type="primary">PDE1</name>
    <name evidence="2" type="ORF">Sste5346_006029</name>
</gene>
<dbReference type="Pfam" id="PF02112">
    <property type="entry name" value="PDEase_II"/>
    <property type="match status" value="2"/>
</dbReference>
<name>A0ABR3Z132_9PEZI</name>
<keyword evidence="2" id="KW-0378">Hydrolase</keyword>
<dbReference type="Proteomes" id="UP001583186">
    <property type="component" value="Unassembled WGS sequence"/>
</dbReference>
<dbReference type="PANTHER" id="PTHR28283">
    <property type="entry name" value="3',5'-CYCLIC-NUCLEOTIDE PHOSPHODIESTERASE 1"/>
    <property type="match status" value="1"/>
</dbReference>
<feature type="compositionally biased region" description="Polar residues" evidence="1">
    <location>
        <begin position="242"/>
        <end position="258"/>
    </location>
</feature>
<evidence type="ECO:0000256" key="1">
    <source>
        <dbReference type="SAM" id="MobiDB-lite"/>
    </source>
</evidence>
<feature type="compositionally biased region" description="Basic and acidic residues" evidence="1">
    <location>
        <begin position="479"/>
        <end position="500"/>
    </location>
</feature>
<dbReference type="InterPro" id="IPR000396">
    <property type="entry name" value="Pdiesterase2"/>
</dbReference>
<keyword evidence="3" id="KW-1185">Reference proteome</keyword>